<dbReference type="CDD" id="cd00712">
    <property type="entry name" value="AsnB"/>
    <property type="match status" value="1"/>
</dbReference>
<comment type="pathway">
    <text evidence="1">Amino-acid biosynthesis; L-asparagine biosynthesis; L-asparagine from L-aspartate (L-Gln route): step 1/1.</text>
</comment>
<feature type="site" description="Important for beta-aspartyl-AMP intermediate formation" evidence="10">
    <location>
        <position position="358"/>
    </location>
</feature>
<dbReference type="Proteomes" id="UP000322699">
    <property type="component" value="Unassembled WGS sequence"/>
</dbReference>
<dbReference type="GO" id="GO:0004066">
    <property type="term" value="F:asparagine synthase (glutamine-hydrolyzing) activity"/>
    <property type="evidence" value="ECO:0007669"/>
    <property type="project" value="UniProtKB-EC"/>
</dbReference>
<dbReference type="InterPro" id="IPR033738">
    <property type="entry name" value="AsnB_N"/>
</dbReference>
<accession>A0A5B1CHF2</accession>
<dbReference type="EMBL" id="VRLW01000001">
    <property type="protein sequence ID" value="KAA1259365.1"/>
    <property type="molecule type" value="Genomic_DNA"/>
</dbReference>
<evidence type="ECO:0000256" key="8">
    <source>
        <dbReference type="PIRSR" id="PIRSR001589-1"/>
    </source>
</evidence>
<evidence type="ECO:0000256" key="6">
    <source>
        <dbReference type="ARBA" id="ARBA00022962"/>
    </source>
</evidence>
<dbReference type="InterPro" id="IPR051786">
    <property type="entry name" value="ASN_synthetase/amidase"/>
</dbReference>
<dbReference type="InterPro" id="IPR017932">
    <property type="entry name" value="GATase_2_dom"/>
</dbReference>
<dbReference type="NCBIfam" id="TIGR01536">
    <property type="entry name" value="asn_synth_AEB"/>
    <property type="match status" value="1"/>
</dbReference>
<dbReference type="CDD" id="cd01991">
    <property type="entry name" value="Asn_synthase_B_C"/>
    <property type="match status" value="1"/>
</dbReference>
<dbReference type="SUPFAM" id="SSF52402">
    <property type="entry name" value="Adenine nucleotide alpha hydrolases-like"/>
    <property type="match status" value="1"/>
</dbReference>
<protein>
    <recommendedName>
        <fullName evidence="3">asparagine synthase (glutamine-hydrolyzing)</fullName>
        <ecNumber evidence="3">6.3.5.4</ecNumber>
    </recommendedName>
</protein>
<gene>
    <name evidence="12" type="primary">asnO</name>
    <name evidence="12" type="ORF">LF1_18970</name>
</gene>
<dbReference type="EC" id="6.3.5.4" evidence="3"/>
<evidence type="ECO:0000256" key="2">
    <source>
        <dbReference type="ARBA" id="ARBA00005752"/>
    </source>
</evidence>
<dbReference type="GO" id="GO:0005829">
    <property type="term" value="C:cytosol"/>
    <property type="evidence" value="ECO:0007669"/>
    <property type="project" value="TreeGrafter"/>
</dbReference>
<dbReference type="InterPro" id="IPR014729">
    <property type="entry name" value="Rossmann-like_a/b/a_fold"/>
</dbReference>
<dbReference type="Gene3D" id="3.40.50.620">
    <property type="entry name" value="HUPs"/>
    <property type="match status" value="1"/>
</dbReference>
<evidence type="ECO:0000256" key="4">
    <source>
        <dbReference type="ARBA" id="ARBA00022741"/>
    </source>
</evidence>
<keyword evidence="8" id="KW-0061">Asparagine biosynthesis</keyword>
<evidence type="ECO:0000256" key="7">
    <source>
        <dbReference type="ARBA" id="ARBA00048741"/>
    </source>
</evidence>
<comment type="similarity">
    <text evidence="2">Belongs to the asparagine synthetase family.</text>
</comment>
<keyword evidence="12" id="KW-0436">Ligase</keyword>
<dbReference type="AlphaFoldDB" id="A0A5B1CHF2"/>
<dbReference type="PANTHER" id="PTHR43284">
    <property type="entry name" value="ASPARAGINE SYNTHETASE (GLUTAMINE-HYDROLYZING)"/>
    <property type="match status" value="1"/>
</dbReference>
<dbReference type="InterPro" id="IPR006426">
    <property type="entry name" value="Asn_synth_AEB"/>
</dbReference>
<comment type="catalytic activity">
    <reaction evidence="7">
        <text>L-aspartate + L-glutamine + ATP + H2O = L-asparagine + L-glutamate + AMP + diphosphate + H(+)</text>
        <dbReference type="Rhea" id="RHEA:12228"/>
        <dbReference type="ChEBI" id="CHEBI:15377"/>
        <dbReference type="ChEBI" id="CHEBI:15378"/>
        <dbReference type="ChEBI" id="CHEBI:29985"/>
        <dbReference type="ChEBI" id="CHEBI:29991"/>
        <dbReference type="ChEBI" id="CHEBI:30616"/>
        <dbReference type="ChEBI" id="CHEBI:33019"/>
        <dbReference type="ChEBI" id="CHEBI:58048"/>
        <dbReference type="ChEBI" id="CHEBI:58359"/>
        <dbReference type="ChEBI" id="CHEBI:456215"/>
        <dbReference type="EC" id="6.3.5.4"/>
    </reaction>
</comment>
<dbReference type="Pfam" id="PF00733">
    <property type="entry name" value="Asn_synthase"/>
    <property type="match status" value="1"/>
</dbReference>
<proteinExistence type="inferred from homology"/>
<dbReference type="Pfam" id="PF13522">
    <property type="entry name" value="GATase_6"/>
    <property type="match status" value="1"/>
</dbReference>
<dbReference type="InterPro" id="IPR029055">
    <property type="entry name" value="Ntn_hydrolases_N"/>
</dbReference>
<dbReference type="SUPFAM" id="SSF56235">
    <property type="entry name" value="N-terminal nucleophile aminohydrolases (Ntn hydrolases)"/>
    <property type="match status" value="1"/>
</dbReference>
<dbReference type="GO" id="GO:0005524">
    <property type="term" value="F:ATP binding"/>
    <property type="evidence" value="ECO:0007669"/>
    <property type="project" value="UniProtKB-KW"/>
</dbReference>
<dbReference type="GO" id="GO:0006529">
    <property type="term" value="P:asparagine biosynthetic process"/>
    <property type="evidence" value="ECO:0007669"/>
    <property type="project" value="UniProtKB-KW"/>
</dbReference>
<sequence>MCGVLAIVTPGQKMSADLLKVARRMNSVMERRGPDGHGILARNDVLLGHRRLAIRGGSAGRQPMATPDGRYAISYNGELYNDDELRRTLTADHGVTFETRCDTETLLHAFRVWGKQCVDHLRGMFALVAVDFHSGEVLIARDRCGVKPLFYTHIGTTLLVASSIAALLEHPDVPRRPNYKAISHYLSSFRLTLGRETMYEGIYQLESAQRMTVNSRGTQIETYWELPVEDQTINFAEAVASLETGLDDAVKRRQVSDRPVGMLLSGGIDSASIASVMSQSGGSFFACGAGQEVETASQTAETVGCEFESVRSSEEDYDQAWSELLRASRLPASTPSDPVILLIAKQLKQKVDVALGGEGADEMLCGYAAQHWTGEDFVRHAMMGSSGTTPFRLKLAQRYGRDSFRSPVDLFIAGNSFLQRELKPHVFKPEVWDAAEHDEPIDATYEAAAGTHEDESASRKIYRLIHRVNLEGQLSRLDTATMQASLEGRVPFTDHVLCEQMAEVSFQNHIRIYDGCDPDQTSNELADSQSLHTKRLLREVAGQRLPEAIINRPKQSFPTPVFQWLSGPWTNRVKQTLATSPFLSELIHPELLPQLVESPETAGLLLWPLMNLAHWGDQEFAA</sequence>
<name>A0A5B1CHF2_9BACT</name>
<dbReference type="InterPro" id="IPR001962">
    <property type="entry name" value="Asn_synthase"/>
</dbReference>
<dbReference type="OrthoDB" id="223068at2"/>
<evidence type="ECO:0000256" key="10">
    <source>
        <dbReference type="PIRSR" id="PIRSR001589-3"/>
    </source>
</evidence>
<feature type="domain" description="Glutamine amidotransferase type-2" evidence="11">
    <location>
        <begin position="2"/>
        <end position="216"/>
    </location>
</feature>
<dbReference type="PIRSF" id="PIRSF001589">
    <property type="entry name" value="Asn_synthetase_glu-h"/>
    <property type="match status" value="1"/>
</dbReference>
<evidence type="ECO:0000256" key="9">
    <source>
        <dbReference type="PIRSR" id="PIRSR001589-2"/>
    </source>
</evidence>
<dbReference type="PANTHER" id="PTHR43284:SF1">
    <property type="entry name" value="ASPARAGINE SYNTHETASE"/>
    <property type="match status" value="1"/>
</dbReference>
<evidence type="ECO:0000259" key="11">
    <source>
        <dbReference type="PROSITE" id="PS51278"/>
    </source>
</evidence>
<feature type="binding site" evidence="9">
    <location>
        <position position="102"/>
    </location>
    <ligand>
        <name>L-glutamine</name>
        <dbReference type="ChEBI" id="CHEBI:58359"/>
    </ligand>
</feature>
<keyword evidence="5 9" id="KW-0067">ATP-binding</keyword>
<dbReference type="PROSITE" id="PS51278">
    <property type="entry name" value="GATASE_TYPE_2"/>
    <property type="match status" value="1"/>
</dbReference>
<comment type="caution">
    <text evidence="12">The sequence shown here is derived from an EMBL/GenBank/DDBJ whole genome shotgun (WGS) entry which is preliminary data.</text>
</comment>
<feature type="active site" description="For GATase activity" evidence="8">
    <location>
        <position position="2"/>
    </location>
</feature>
<evidence type="ECO:0000313" key="13">
    <source>
        <dbReference type="Proteomes" id="UP000322699"/>
    </source>
</evidence>
<evidence type="ECO:0000256" key="5">
    <source>
        <dbReference type="ARBA" id="ARBA00022840"/>
    </source>
</evidence>
<feature type="binding site" evidence="9">
    <location>
        <position position="263"/>
    </location>
    <ligand>
        <name>ATP</name>
        <dbReference type="ChEBI" id="CHEBI:30616"/>
    </ligand>
</feature>
<evidence type="ECO:0000313" key="12">
    <source>
        <dbReference type="EMBL" id="KAA1259365.1"/>
    </source>
</evidence>
<keyword evidence="4 9" id="KW-0547">Nucleotide-binding</keyword>
<dbReference type="RefSeq" id="WP_068266007.1">
    <property type="nucleotide sequence ID" value="NZ_LWSK01000104.1"/>
</dbReference>
<keyword evidence="8" id="KW-0028">Amino-acid biosynthesis</keyword>
<dbReference type="Gene3D" id="3.60.20.10">
    <property type="entry name" value="Glutamine Phosphoribosylpyrophosphate, subunit 1, domain 1"/>
    <property type="match status" value="1"/>
</dbReference>
<keyword evidence="6 8" id="KW-0315">Glutamine amidotransferase</keyword>
<organism evidence="12 13">
    <name type="scientific">Rubripirellula obstinata</name>
    <dbReference type="NCBI Taxonomy" id="406547"/>
    <lineage>
        <taxon>Bacteria</taxon>
        <taxon>Pseudomonadati</taxon>
        <taxon>Planctomycetota</taxon>
        <taxon>Planctomycetia</taxon>
        <taxon>Pirellulales</taxon>
        <taxon>Pirellulaceae</taxon>
        <taxon>Rubripirellula</taxon>
    </lineage>
</organism>
<evidence type="ECO:0000256" key="1">
    <source>
        <dbReference type="ARBA" id="ARBA00005187"/>
    </source>
</evidence>
<reference evidence="12 13" key="1">
    <citation type="submission" date="2019-08" db="EMBL/GenBank/DDBJ databases">
        <title>Deep-cultivation of Planctomycetes and their phenomic and genomic characterization uncovers novel biology.</title>
        <authorList>
            <person name="Wiegand S."/>
            <person name="Jogler M."/>
            <person name="Boedeker C."/>
            <person name="Pinto D."/>
            <person name="Vollmers J."/>
            <person name="Rivas-Marin E."/>
            <person name="Kohn T."/>
            <person name="Peeters S.H."/>
            <person name="Heuer A."/>
            <person name="Rast P."/>
            <person name="Oberbeckmann S."/>
            <person name="Bunk B."/>
            <person name="Jeske O."/>
            <person name="Meyerdierks A."/>
            <person name="Storesund J.E."/>
            <person name="Kallscheuer N."/>
            <person name="Luecker S."/>
            <person name="Lage O.M."/>
            <person name="Pohl T."/>
            <person name="Merkel B.J."/>
            <person name="Hornburger P."/>
            <person name="Mueller R.-W."/>
            <person name="Bruemmer F."/>
            <person name="Labrenz M."/>
            <person name="Spormann A.M."/>
            <person name="Op Den Camp H."/>
            <person name="Overmann J."/>
            <person name="Amann R."/>
            <person name="Jetten M.S.M."/>
            <person name="Mascher T."/>
            <person name="Medema M.H."/>
            <person name="Devos D.P."/>
            <person name="Kaster A.-K."/>
            <person name="Ovreas L."/>
            <person name="Rohde M."/>
            <person name="Galperin M.Y."/>
            <person name="Jogler C."/>
        </authorList>
    </citation>
    <scope>NUCLEOTIDE SEQUENCE [LARGE SCALE GENOMIC DNA]</scope>
    <source>
        <strain evidence="12 13">LF1</strain>
    </source>
</reference>
<keyword evidence="13" id="KW-1185">Reference proteome</keyword>
<evidence type="ECO:0000256" key="3">
    <source>
        <dbReference type="ARBA" id="ARBA00012737"/>
    </source>
</evidence>